<reference evidence="2 3" key="1">
    <citation type="submission" date="2018-03" db="EMBL/GenBank/DDBJ databases">
        <title>Adhaeribacter sp. HMF7605 Genome sequencing and assembly.</title>
        <authorList>
            <person name="Kang H."/>
            <person name="Kang J."/>
            <person name="Cha I."/>
            <person name="Kim H."/>
            <person name="Joh K."/>
        </authorList>
    </citation>
    <scope>NUCLEOTIDE SEQUENCE [LARGE SCALE GENOMIC DNA]</scope>
    <source>
        <strain evidence="2 3">HMF7605</strain>
    </source>
</reference>
<keyword evidence="1" id="KW-0732">Signal</keyword>
<comment type="caution">
    <text evidence="2">The sequence shown here is derived from an EMBL/GenBank/DDBJ whole genome shotgun (WGS) entry which is preliminary data.</text>
</comment>
<accession>A0A2T2YNK6</accession>
<dbReference type="Gene3D" id="2.30.30.40">
    <property type="entry name" value="SH3 Domains"/>
    <property type="match status" value="1"/>
</dbReference>
<proteinExistence type="predicted"/>
<dbReference type="AlphaFoldDB" id="A0A2T2YNK6"/>
<keyword evidence="3" id="KW-1185">Reference proteome</keyword>
<name>A0A2T2YNK6_9BACT</name>
<dbReference type="RefSeq" id="WP_106933263.1">
    <property type="nucleotide sequence ID" value="NZ_PYFT01000001.1"/>
</dbReference>
<feature type="signal peptide" evidence="1">
    <location>
        <begin position="1"/>
        <end position="19"/>
    </location>
</feature>
<dbReference type="Proteomes" id="UP000240357">
    <property type="component" value="Unassembled WGS sequence"/>
</dbReference>
<evidence type="ECO:0000313" key="2">
    <source>
        <dbReference type="EMBL" id="PSR57090.1"/>
    </source>
</evidence>
<sequence length="103" mass="11445">MKKALLSLAILFQVVAASANDKGGKQELTVYKQPSKETEILKVVSETDEVALVRPFNNKWSIVTVNKEVGYMSSYQLAQYNKQQRAAGIAKTKANRVKQNGRS</sequence>
<feature type="chain" id="PRO_5015672923" description="SH3b domain-containing protein" evidence="1">
    <location>
        <begin position="20"/>
        <end position="103"/>
    </location>
</feature>
<dbReference type="EMBL" id="PYFT01000001">
    <property type="protein sequence ID" value="PSR57090.1"/>
    <property type="molecule type" value="Genomic_DNA"/>
</dbReference>
<evidence type="ECO:0000256" key="1">
    <source>
        <dbReference type="SAM" id="SignalP"/>
    </source>
</evidence>
<organism evidence="2 3">
    <name type="scientific">Adhaeribacter arboris</name>
    <dbReference type="NCBI Taxonomy" id="2072846"/>
    <lineage>
        <taxon>Bacteria</taxon>
        <taxon>Pseudomonadati</taxon>
        <taxon>Bacteroidota</taxon>
        <taxon>Cytophagia</taxon>
        <taxon>Cytophagales</taxon>
        <taxon>Hymenobacteraceae</taxon>
        <taxon>Adhaeribacter</taxon>
    </lineage>
</organism>
<dbReference type="OrthoDB" id="9841733at2"/>
<evidence type="ECO:0008006" key="4">
    <source>
        <dbReference type="Google" id="ProtNLM"/>
    </source>
</evidence>
<evidence type="ECO:0000313" key="3">
    <source>
        <dbReference type="Proteomes" id="UP000240357"/>
    </source>
</evidence>
<gene>
    <name evidence="2" type="ORF">AHMF7605_28220</name>
</gene>
<protein>
    <recommendedName>
        <fullName evidence="4">SH3b domain-containing protein</fullName>
    </recommendedName>
</protein>